<dbReference type="AlphaFoldDB" id="X0SAK4"/>
<dbReference type="EMBL" id="BARS01005743">
    <property type="protein sequence ID" value="GAF78034.1"/>
    <property type="molecule type" value="Genomic_DNA"/>
</dbReference>
<feature type="non-terminal residue" evidence="2">
    <location>
        <position position="1"/>
    </location>
</feature>
<reference evidence="2" key="1">
    <citation type="journal article" date="2014" name="Front. Microbiol.">
        <title>High frequency of phylogenetically diverse reductive dehalogenase-homologous genes in deep subseafloor sedimentary metagenomes.</title>
        <authorList>
            <person name="Kawai M."/>
            <person name="Futagami T."/>
            <person name="Toyoda A."/>
            <person name="Takaki Y."/>
            <person name="Nishi S."/>
            <person name="Hori S."/>
            <person name="Arai W."/>
            <person name="Tsubouchi T."/>
            <person name="Morono Y."/>
            <person name="Uchiyama I."/>
            <person name="Ito T."/>
            <person name="Fujiyama A."/>
            <person name="Inagaki F."/>
            <person name="Takami H."/>
        </authorList>
    </citation>
    <scope>NUCLEOTIDE SEQUENCE</scope>
    <source>
        <strain evidence="2">Expedition CK06-06</strain>
    </source>
</reference>
<dbReference type="InterPro" id="IPR001078">
    <property type="entry name" value="2-oxoacid_DH_actylTfrase"/>
</dbReference>
<dbReference type="GO" id="GO:0016746">
    <property type="term" value="F:acyltransferase activity"/>
    <property type="evidence" value="ECO:0007669"/>
    <property type="project" value="InterPro"/>
</dbReference>
<dbReference type="InterPro" id="IPR045257">
    <property type="entry name" value="E2/Pdx1"/>
</dbReference>
<evidence type="ECO:0000313" key="2">
    <source>
        <dbReference type="EMBL" id="GAF78034.1"/>
    </source>
</evidence>
<evidence type="ECO:0000259" key="1">
    <source>
        <dbReference type="Pfam" id="PF00198"/>
    </source>
</evidence>
<dbReference type="PANTHER" id="PTHR23151:SF90">
    <property type="entry name" value="DIHYDROLIPOYLLYSINE-RESIDUE ACETYLTRANSFERASE COMPONENT OF PYRUVATE DEHYDROGENASE COMPLEX, MITOCHONDRIAL-RELATED"/>
    <property type="match status" value="1"/>
</dbReference>
<name>X0SAK4_9ZZZZ</name>
<proteinExistence type="predicted"/>
<accession>X0SAK4</accession>
<dbReference type="Gene3D" id="3.30.559.10">
    <property type="entry name" value="Chloramphenicol acetyltransferase-like domain"/>
    <property type="match status" value="1"/>
</dbReference>
<protein>
    <recommendedName>
        <fullName evidence="1">2-oxoacid dehydrogenase acyltransferase catalytic domain-containing protein</fullName>
    </recommendedName>
</protein>
<gene>
    <name evidence="2" type="ORF">S01H1_11270</name>
</gene>
<dbReference type="GO" id="GO:0045254">
    <property type="term" value="C:pyruvate dehydrogenase complex"/>
    <property type="evidence" value="ECO:0007669"/>
    <property type="project" value="InterPro"/>
</dbReference>
<sequence>GLNSPFEIAKLEKTLTEKGRDNKLTLVEMEGETIALSNLGAYDIDSFFGIVPPPASTILAVGNIIPTVLPQNGKAVVRKMVTLTLAVDNRVINEFYAAKFLSCITEQLSNPDKLTKEL</sequence>
<organism evidence="2">
    <name type="scientific">marine sediment metagenome</name>
    <dbReference type="NCBI Taxonomy" id="412755"/>
    <lineage>
        <taxon>unclassified sequences</taxon>
        <taxon>metagenomes</taxon>
        <taxon>ecological metagenomes</taxon>
    </lineage>
</organism>
<dbReference type="SUPFAM" id="SSF52777">
    <property type="entry name" value="CoA-dependent acyltransferases"/>
    <property type="match status" value="1"/>
</dbReference>
<dbReference type="GO" id="GO:0006086">
    <property type="term" value="P:pyruvate decarboxylation to acetyl-CoA"/>
    <property type="evidence" value="ECO:0007669"/>
    <property type="project" value="InterPro"/>
</dbReference>
<dbReference type="InterPro" id="IPR023213">
    <property type="entry name" value="CAT-like_dom_sf"/>
</dbReference>
<feature type="domain" description="2-oxoacid dehydrogenase acyltransferase catalytic" evidence="1">
    <location>
        <begin position="5"/>
        <end position="114"/>
    </location>
</feature>
<dbReference type="Pfam" id="PF00198">
    <property type="entry name" value="2-oxoacid_dh"/>
    <property type="match status" value="1"/>
</dbReference>
<dbReference type="PANTHER" id="PTHR23151">
    <property type="entry name" value="DIHYDROLIPOAMIDE ACETYL/SUCCINYL-TRANSFERASE-RELATED"/>
    <property type="match status" value="1"/>
</dbReference>
<comment type="caution">
    <text evidence="2">The sequence shown here is derived from an EMBL/GenBank/DDBJ whole genome shotgun (WGS) entry which is preliminary data.</text>
</comment>